<keyword evidence="6" id="KW-0863">Zinc-finger</keyword>
<keyword evidence="8" id="KW-0862">Zinc</keyword>
<evidence type="ECO:0000256" key="8">
    <source>
        <dbReference type="ARBA" id="ARBA00022833"/>
    </source>
</evidence>
<name>A0A6A6GGK2_9PEZI</name>
<keyword evidence="5" id="KW-0677">Repeat</keyword>
<gene>
    <name evidence="11" type="ORF">BDZ85DRAFT_83631</name>
</gene>
<dbReference type="GO" id="GO:0061630">
    <property type="term" value="F:ubiquitin protein ligase activity"/>
    <property type="evidence" value="ECO:0007669"/>
    <property type="project" value="UniProtKB-EC"/>
</dbReference>
<dbReference type="Gene3D" id="1.20.120.1750">
    <property type="match status" value="1"/>
</dbReference>
<dbReference type="SUPFAM" id="SSF57850">
    <property type="entry name" value="RING/U-box"/>
    <property type="match status" value="1"/>
</dbReference>
<organism evidence="11 12">
    <name type="scientific">Elsinoe ampelina</name>
    <dbReference type="NCBI Taxonomy" id="302913"/>
    <lineage>
        <taxon>Eukaryota</taxon>
        <taxon>Fungi</taxon>
        <taxon>Dikarya</taxon>
        <taxon>Ascomycota</taxon>
        <taxon>Pezizomycotina</taxon>
        <taxon>Dothideomycetes</taxon>
        <taxon>Dothideomycetidae</taxon>
        <taxon>Myriangiales</taxon>
        <taxon>Elsinoaceae</taxon>
        <taxon>Elsinoe</taxon>
    </lineage>
</organism>
<evidence type="ECO:0000256" key="6">
    <source>
        <dbReference type="ARBA" id="ARBA00022771"/>
    </source>
</evidence>
<evidence type="ECO:0000256" key="2">
    <source>
        <dbReference type="ARBA" id="ARBA00012251"/>
    </source>
</evidence>
<proteinExistence type="predicted"/>
<dbReference type="InterPro" id="IPR044066">
    <property type="entry name" value="TRIAD_supradom"/>
</dbReference>
<dbReference type="GO" id="GO:0008270">
    <property type="term" value="F:zinc ion binding"/>
    <property type="evidence" value="ECO:0007669"/>
    <property type="project" value="UniProtKB-KW"/>
</dbReference>
<protein>
    <recommendedName>
        <fullName evidence="2">RBR-type E3 ubiquitin transferase</fullName>
        <ecNumber evidence="2">2.3.2.31</ecNumber>
    </recommendedName>
</protein>
<comment type="catalytic activity">
    <reaction evidence="1">
        <text>[E2 ubiquitin-conjugating enzyme]-S-ubiquitinyl-L-cysteine + [acceptor protein]-L-lysine = [E2 ubiquitin-conjugating enzyme]-L-cysteine + [acceptor protein]-N(6)-ubiquitinyl-L-lysine.</text>
        <dbReference type="EC" id="2.3.2.31"/>
    </reaction>
</comment>
<evidence type="ECO:0000256" key="7">
    <source>
        <dbReference type="ARBA" id="ARBA00022786"/>
    </source>
</evidence>
<feature type="domain" description="RING-type" evidence="10">
    <location>
        <begin position="122"/>
        <end position="311"/>
    </location>
</feature>
<dbReference type="EC" id="2.3.2.31" evidence="2"/>
<evidence type="ECO:0000256" key="1">
    <source>
        <dbReference type="ARBA" id="ARBA00001798"/>
    </source>
</evidence>
<evidence type="ECO:0000259" key="10">
    <source>
        <dbReference type="PROSITE" id="PS51873"/>
    </source>
</evidence>
<dbReference type="AlphaFoldDB" id="A0A6A6GGK2"/>
<evidence type="ECO:0000313" key="11">
    <source>
        <dbReference type="EMBL" id="KAF2224739.1"/>
    </source>
</evidence>
<keyword evidence="12" id="KW-1185">Reference proteome</keyword>
<evidence type="ECO:0000256" key="5">
    <source>
        <dbReference type="ARBA" id="ARBA00022737"/>
    </source>
</evidence>
<evidence type="ECO:0000256" key="4">
    <source>
        <dbReference type="ARBA" id="ARBA00022723"/>
    </source>
</evidence>
<dbReference type="Pfam" id="PF01485">
    <property type="entry name" value="IBR"/>
    <property type="match status" value="2"/>
</dbReference>
<evidence type="ECO:0000256" key="9">
    <source>
        <dbReference type="SAM" id="MobiDB-lite"/>
    </source>
</evidence>
<keyword evidence="4" id="KW-0479">Metal-binding</keyword>
<sequence>MSDQVLINSELVDRETAIAVLESQLQDVNEIQPLPAGPSTLDLPADALASLEIHRKEIIDHLDAIQSGVSTRESQEVIVNIDDTPRPSDGSDVEEPMDDKKEDYTGHVAPAEPQYEENDECGQLHCVFCEQLVKVGNGLTGSCGHQWCKACLEDLFQKATIDETLHPPRCCGERIMAEEVKSVLSGVTVQAYTAKVPEWETKNRVYCCMHSCAAWIPPPQVHNGVGTCLSCGTGTCITCKDQAHVNGDCPEDESVRKLLDLALEHGWQKCPECNRMVQISTGCNHMVCLCKAEFCYKCGEIWKTCDCAQWQEEYLMERPEAI</sequence>
<keyword evidence="7" id="KW-0833">Ubl conjugation pathway</keyword>
<evidence type="ECO:0000313" key="12">
    <source>
        <dbReference type="Proteomes" id="UP000799538"/>
    </source>
</evidence>
<dbReference type="EMBL" id="ML992504">
    <property type="protein sequence ID" value="KAF2224739.1"/>
    <property type="molecule type" value="Genomic_DNA"/>
</dbReference>
<dbReference type="GO" id="GO:0016567">
    <property type="term" value="P:protein ubiquitination"/>
    <property type="evidence" value="ECO:0007669"/>
    <property type="project" value="InterPro"/>
</dbReference>
<dbReference type="InterPro" id="IPR002867">
    <property type="entry name" value="IBR_dom"/>
</dbReference>
<keyword evidence="3" id="KW-0808">Transferase</keyword>
<feature type="region of interest" description="Disordered" evidence="9">
    <location>
        <begin position="81"/>
        <end position="104"/>
    </location>
</feature>
<dbReference type="PANTHER" id="PTHR11685">
    <property type="entry name" value="RBR FAMILY RING FINGER AND IBR DOMAIN-CONTAINING"/>
    <property type="match status" value="1"/>
</dbReference>
<dbReference type="InterPro" id="IPR031127">
    <property type="entry name" value="E3_UB_ligase_RBR"/>
</dbReference>
<dbReference type="CDD" id="cd20335">
    <property type="entry name" value="BRcat_RBR"/>
    <property type="match status" value="1"/>
</dbReference>
<dbReference type="CDD" id="cd22584">
    <property type="entry name" value="Rcat_RBR_unk"/>
    <property type="match status" value="1"/>
</dbReference>
<accession>A0A6A6GGK2</accession>
<dbReference type="Proteomes" id="UP000799538">
    <property type="component" value="Unassembled WGS sequence"/>
</dbReference>
<dbReference type="OrthoDB" id="9977870at2759"/>
<reference evidence="12" key="1">
    <citation type="journal article" date="2020" name="Stud. Mycol.">
        <title>101 Dothideomycetes genomes: A test case for predicting lifestyles and emergence of pathogens.</title>
        <authorList>
            <person name="Haridas S."/>
            <person name="Albert R."/>
            <person name="Binder M."/>
            <person name="Bloem J."/>
            <person name="LaButti K."/>
            <person name="Salamov A."/>
            <person name="Andreopoulos B."/>
            <person name="Baker S."/>
            <person name="Barry K."/>
            <person name="Bills G."/>
            <person name="Bluhm B."/>
            <person name="Cannon C."/>
            <person name="Castanera R."/>
            <person name="Culley D."/>
            <person name="Daum C."/>
            <person name="Ezra D."/>
            <person name="Gonzalez J."/>
            <person name="Henrissat B."/>
            <person name="Kuo A."/>
            <person name="Liang C."/>
            <person name="Lipzen A."/>
            <person name="Lutzoni F."/>
            <person name="Magnuson J."/>
            <person name="Mondo S."/>
            <person name="Nolan M."/>
            <person name="Ohm R."/>
            <person name="Pangilinan J."/>
            <person name="Park H.-J."/>
            <person name="Ramirez L."/>
            <person name="Alfaro M."/>
            <person name="Sun H."/>
            <person name="Tritt A."/>
            <person name="Yoshinaga Y."/>
            <person name="Zwiers L.-H."/>
            <person name="Turgeon B."/>
            <person name="Goodwin S."/>
            <person name="Spatafora J."/>
            <person name="Crous P."/>
            <person name="Grigoriev I."/>
        </authorList>
    </citation>
    <scope>NUCLEOTIDE SEQUENCE [LARGE SCALE GENOMIC DNA]</scope>
    <source>
        <strain evidence="12">CECT 20119</strain>
    </source>
</reference>
<dbReference type="PROSITE" id="PS51873">
    <property type="entry name" value="TRIAD"/>
    <property type="match status" value="1"/>
</dbReference>
<evidence type="ECO:0000256" key="3">
    <source>
        <dbReference type="ARBA" id="ARBA00022679"/>
    </source>
</evidence>